<proteinExistence type="inferred from homology"/>
<dbReference type="CDD" id="cd03811">
    <property type="entry name" value="GT4_GT28_WabH-like"/>
    <property type="match status" value="1"/>
</dbReference>
<dbReference type="Gene3D" id="3.40.50.12580">
    <property type="match status" value="1"/>
</dbReference>
<gene>
    <name evidence="8" type="ORF">RBI15_02945</name>
</gene>
<dbReference type="PANTHER" id="PTHR37316">
    <property type="entry name" value="TEICHOIC ACID GLYCEROL-PHOSPHATE PRIMASE"/>
    <property type="match status" value="1"/>
</dbReference>
<dbReference type="InterPro" id="IPR051612">
    <property type="entry name" value="Teichoic_Acid_Biosynth"/>
</dbReference>
<dbReference type="Proteomes" id="UP001243496">
    <property type="component" value="Chromosome"/>
</dbReference>
<evidence type="ECO:0000259" key="7">
    <source>
        <dbReference type="Pfam" id="PF00534"/>
    </source>
</evidence>
<dbReference type="GO" id="GO:0005886">
    <property type="term" value="C:plasma membrane"/>
    <property type="evidence" value="ECO:0007669"/>
    <property type="project" value="UniProtKB-SubCell"/>
</dbReference>
<dbReference type="EMBL" id="CP132968">
    <property type="protein sequence ID" value="WMD17079.1"/>
    <property type="molecule type" value="Genomic_DNA"/>
</dbReference>
<evidence type="ECO:0000256" key="3">
    <source>
        <dbReference type="ARBA" id="ARBA00022475"/>
    </source>
</evidence>
<evidence type="ECO:0000256" key="6">
    <source>
        <dbReference type="ARBA" id="ARBA00023136"/>
    </source>
</evidence>
<dbReference type="PANTHER" id="PTHR37316:SF3">
    <property type="entry name" value="TEICHOIC ACID GLYCEROL-PHOSPHATE TRANSFERASE"/>
    <property type="match status" value="1"/>
</dbReference>
<dbReference type="GeneID" id="92740328"/>
<keyword evidence="5" id="KW-0777">Teichoic acid biosynthesis</keyword>
<evidence type="ECO:0000313" key="8">
    <source>
        <dbReference type="EMBL" id="WMD17079.1"/>
    </source>
</evidence>
<dbReference type="GO" id="GO:0016757">
    <property type="term" value="F:glycosyltransferase activity"/>
    <property type="evidence" value="ECO:0007669"/>
    <property type="project" value="InterPro"/>
</dbReference>
<keyword evidence="4" id="KW-0808">Transferase</keyword>
<name>A0AAQ3PU77_ANAHA</name>
<evidence type="ECO:0000256" key="5">
    <source>
        <dbReference type="ARBA" id="ARBA00022944"/>
    </source>
</evidence>
<evidence type="ECO:0000256" key="1">
    <source>
        <dbReference type="ARBA" id="ARBA00004202"/>
    </source>
</evidence>
<accession>A0AAQ3PU77</accession>
<dbReference type="AlphaFoldDB" id="A0AAQ3PU77"/>
<feature type="domain" description="Glycosyl transferase family 1" evidence="7">
    <location>
        <begin position="679"/>
        <end position="819"/>
    </location>
</feature>
<dbReference type="InterPro" id="IPR007554">
    <property type="entry name" value="Glycerophosphate_synth"/>
</dbReference>
<sequence length="845" mass="97977">MNILNKIKDVRSSWKEVKQERYIFMNQTENRRLSMKYAQMYKTKKINEKAVLYESYWGRGMIDNPYALFVELYGRDEFKDFTHIWVLDDFENNQAVLDQYQNDKRVRFVLFGSDEYVEALASCKYLINNVTFPQYFIKREGQIYINTWHGTPLKSMGYDMVEGNSGSANTVRNFLHADYLLSANEVMTKMYLKSYKLEGILPGKVIEEGYPRNDFLLNTKREEEIGLLRSYGISVEDDKEIILFAPTWRESENGAAQVNPEELLDVKKLLEEKIDTNKYQILIKPHQFVYKQLKDLEEYKGLLVPATLDANQIMSAVDILISDYSSIFLDYMALDRPVLFYIPDLDSYKEKRGLDVKPEDLPGPYSNNLVEVAEYINHIDEIKVKYRDAYQEMKNRICRHDDGNVSKRIVDIVFKGVKSNFTYSGNHNKKRLLISCGGLLENGITHSFLSLLEKIDYNEWDVTALVGDDINDPDRHYKVNHMNSNVRTLVLCGFRVATLDEEQRREFVVKRGLYKSIWKKVCPWEMLQRETRRLFGEAEFDYVVDFQGYDTVLTSVLSQCKAKKKSIWLHNDMHADMNKKVNGVMKNFECLNYNISLYPYFDNLVSCSKEVMKVNRKKLSTPATYDKFKAAKNTANEVRIGKYLNSETVMDIAGDEYLVKDELGNDKNAKLIDLVALPKKENINFVTMGRMSVEKNHMALIDAFSRLVKNNPRAKLYLLGSGPLERKIKKQIDELGLRSYVILTGNVKNPFAIMKRCDCFILPSLHEGQPMVLLEARECGLPIIVSKFSTVKDSLYPKGQLVIGNDEESIYHGLEAFVNGKVPTCDFKLSDYNQEAYEEFKKAIQ</sequence>
<protein>
    <submittedName>
        <fullName evidence="8">Glycosyltransferase</fullName>
    </submittedName>
</protein>
<keyword evidence="3" id="KW-1003">Cell membrane</keyword>
<keyword evidence="6" id="KW-0472">Membrane</keyword>
<dbReference type="SUPFAM" id="SSF53756">
    <property type="entry name" value="UDP-Glycosyltransferase/glycogen phosphorylase"/>
    <property type="match status" value="2"/>
</dbReference>
<dbReference type="GO" id="GO:0047355">
    <property type="term" value="F:CDP-glycerol glycerophosphotransferase activity"/>
    <property type="evidence" value="ECO:0007669"/>
    <property type="project" value="InterPro"/>
</dbReference>
<comment type="subcellular location">
    <subcellularLocation>
        <location evidence="1">Cell membrane</location>
        <topology evidence="1">Peripheral membrane protein</topology>
    </subcellularLocation>
</comment>
<reference evidence="8" key="1">
    <citation type="submission" date="2023-08" db="EMBL/GenBank/DDBJ databases">
        <title>Complete Genome Sequences of butyrate producing Anaerostipes hadrus strains BA1 and GIF7 isolated from the terminal ileum of a healthy lean male.</title>
        <authorList>
            <person name="Low A."/>
            <person name="Sheludchenko M."/>
            <person name="Cheng H.E."/>
            <person name="Koh X.Q."/>
            <person name="Lee J."/>
        </authorList>
    </citation>
    <scope>NUCLEOTIDE SEQUENCE</scope>
    <source>
        <strain evidence="8">BA1</strain>
    </source>
</reference>
<organism evidence="8 9">
    <name type="scientific">Anaerostipes hadrus</name>
    <dbReference type="NCBI Taxonomy" id="649756"/>
    <lineage>
        <taxon>Bacteria</taxon>
        <taxon>Bacillati</taxon>
        <taxon>Bacillota</taxon>
        <taxon>Clostridia</taxon>
        <taxon>Lachnospirales</taxon>
        <taxon>Lachnospiraceae</taxon>
        <taxon>Anaerostipes</taxon>
    </lineage>
</organism>
<dbReference type="Pfam" id="PF00534">
    <property type="entry name" value="Glycos_transf_1"/>
    <property type="match status" value="1"/>
</dbReference>
<comment type="similarity">
    <text evidence="2">Belongs to the CDP-glycerol glycerophosphotransferase family.</text>
</comment>
<dbReference type="InterPro" id="IPR001296">
    <property type="entry name" value="Glyco_trans_1"/>
</dbReference>
<dbReference type="Pfam" id="PF04464">
    <property type="entry name" value="Glyphos_transf"/>
    <property type="match status" value="1"/>
</dbReference>
<evidence type="ECO:0000256" key="2">
    <source>
        <dbReference type="ARBA" id="ARBA00010488"/>
    </source>
</evidence>
<dbReference type="InterPro" id="IPR043148">
    <property type="entry name" value="TagF_C"/>
</dbReference>
<dbReference type="Gene3D" id="3.40.50.11820">
    <property type="match status" value="1"/>
</dbReference>
<evidence type="ECO:0000313" key="9">
    <source>
        <dbReference type="Proteomes" id="UP001243496"/>
    </source>
</evidence>
<dbReference type="RefSeq" id="WP_306857538.1">
    <property type="nucleotide sequence ID" value="NZ_CP132968.1"/>
</dbReference>
<dbReference type="Gene3D" id="3.40.50.2000">
    <property type="entry name" value="Glycogen Phosphorylase B"/>
    <property type="match status" value="2"/>
</dbReference>
<evidence type="ECO:0000256" key="4">
    <source>
        <dbReference type="ARBA" id="ARBA00022679"/>
    </source>
</evidence>
<dbReference type="InterPro" id="IPR043149">
    <property type="entry name" value="TagF_N"/>
</dbReference>
<dbReference type="GO" id="GO:0019350">
    <property type="term" value="P:teichoic acid biosynthetic process"/>
    <property type="evidence" value="ECO:0007669"/>
    <property type="project" value="UniProtKB-KW"/>
</dbReference>